<evidence type="ECO:0000313" key="3">
    <source>
        <dbReference type="Proteomes" id="UP000593564"/>
    </source>
</evidence>
<dbReference type="EMBL" id="JACBKZ010000014">
    <property type="protein sequence ID" value="KAF5932699.1"/>
    <property type="molecule type" value="Genomic_DNA"/>
</dbReference>
<evidence type="ECO:0000256" key="1">
    <source>
        <dbReference type="SAM" id="MobiDB-lite"/>
    </source>
</evidence>
<proteinExistence type="predicted"/>
<evidence type="ECO:0000313" key="2">
    <source>
        <dbReference type="EMBL" id="KAF5932699.1"/>
    </source>
</evidence>
<dbReference type="AlphaFoldDB" id="A0A7J7FWL9"/>
<keyword evidence="3" id="KW-1185">Reference proteome</keyword>
<gene>
    <name evidence="2" type="ORF">HYC85_028870</name>
</gene>
<feature type="region of interest" description="Disordered" evidence="1">
    <location>
        <begin position="122"/>
        <end position="153"/>
    </location>
</feature>
<sequence>MRDVLSDGATAKCLPWWMNVEPMFLSTTVNPLPCDKFLKKTMIRKKTLTLKLGIWRTKDKGKNRWHELNVFLTQTKWYHQQYALFPDLRRGYTLKEVKLPKLAKEEEGTLVAEVEARRSSKWRRAISKSEADNPKTSVAEETIGDEDDGSTVSERWARALAPRPLDSRLDHQREFCAASNKSLVCGEVDDSSHSKDYLSQRKDENHESHGRHRERVQKPRPNNQ</sequence>
<protein>
    <submittedName>
        <fullName evidence="2">Uncharacterized protein</fullName>
    </submittedName>
</protein>
<accession>A0A7J7FWL9</accession>
<feature type="region of interest" description="Disordered" evidence="1">
    <location>
        <begin position="186"/>
        <end position="224"/>
    </location>
</feature>
<feature type="compositionally biased region" description="Basic and acidic residues" evidence="1">
    <location>
        <begin position="190"/>
        <end position="208"/>
    </location>
</feature>
<name>A0A7J7FWL9_CAMSI</name>
<comment type="caution">
    <text evidence="2">The sequence shown here is derived from an EMBL/GenBank/DDBJ whole genome shotgun (WGS) entry which is preliminary data.</text>
</comment>
<organism evidence="2 3">
    <name type="scientific">Camellia sinensis</name>
    <name type="common">Tea plant</name>
    <name type="synonym">Thea sinensis</name>
    <dbReference type="NCBI Taxonomy" id="4442"/>
    <lineage>
        <taxon>Eukaryota</taxon>
        <taxon>Viridiplantae</taxon>
        <taxon>Streptophyta</taxon>
        <taxon>Embryophyta</taxon>
        <taxon>Tracheophyta</taxon>
        <taxon>Spermatophyta</taxon>
        <taxon>Magnoliopsida</taxon>
        <taxon>eudicotyledons</taxon>
        <taxon>Gunneridae</taxon>
        <taxon>Pentapetalae</taxon>
        <taxon>asterids</taxon>
        <taxon>Ericales</taxon>
        <taxon>Theaceae</taxon>
        <taxon>Camellia</taxon>
    </lineage>
</organism>
<reference evidence="3" key="1">
    <citation type="journal article" date="2020" name="Nat. Commun.">
        <title>Genome assembly of wild tea tree DASZ reveals pedigree and selection history of tea varieties.</title>
        <authorList>
            <person name="Zhang W."/>
            <person name="Zhang Y."/>
            <person name="Qiu H."/>
            <person name="Guo Y."/>
            <person name="Wan H."/>
            <person name="Zhang X."/>
            <person name="Scossa F."/>
            <person name="Alseekh S."/>
            <person name="Zhang Q."/>
            <person name="Wang P."/>
            <person name="Xu L."/>
            <person name="Schmidt M.H."/>
            <person name="Jia X."/>
            <person name="Li D."/>
            <person name="Zhu A."/>
            <person name="Guo F."/>
            <person name="Chen W."/>
            <person name="Ni D."/>
            <person name="Usadel B."/>
            <person name="Fernie A.R."/>
            <person name="Wen W."/>
        </authorList>
    </citation>
    <scope>NUCLEOTIDE SEQUENCE [LARGE SCALE GENOMIC DNA]</scope>
    <source>
        <strain evidence="3">cv. G240</strain>
    </source>
</reference>
<dbReference type="Proteomes" id="UP000593564">
    <property type="component" value="Unassembled WGS sequence"/>
</dbReference>
<reference evidence="2 3" key="2">
    <citation type="submission" date="2020-07" db="EMBL/GenBank/DDBJ databases">
        <title>Genome assembly of wild tea tree DASZ reveals pedigree and selection history of tea varieties.</title>
        <authorList>
            <person name="Zhang W."/>
        </authorList>
    </citation>
    <scope>NUCLEOTIDE SEQUENCE [LARGE SCALE GENOMIC DNA]</scope>
    <source>
        <strain evidence="3">cv. G240</strain>
        <tissue evidence="2">Leaf</tissue>
    </source>
</reference>